<feature type="transmembrane region" description="Helical" evidence="8">
    <location>
        <begin position="250"/>
        <end position="280"/>
    </location>
</feature>
<evidence type="ECO:0000256" key="7">
    <source>
        <dbReference type="ARBA" id="ARBA00023136"/>
    </source>
</evidence>
<dbReference type="GO" id="GO:0005886">
    <property type="term" value="C:plasma membrane"/>
    <property type="evidence" value="ECO:0007669"/>
    <property type="project" value="UniProtKB-SubCell"/>
</dbReference>
<comment type="similarity">
    <text evidence="2">Belongs to the binding-protein-dependent transport system permease family. FecCD subfamily.</text>
</comment>
<dbReference type="RefSeq" id="WP_135552253.1">
    <property type="nucleotide sequence ID" value="NZ_SPQQ01000017.1"/>
</dbReference>
<evidence type="ECO:0000256" key="3">
    <source>
        <dbReference type="ARBA" id="ARBA00022448"/>
    </source>
</evidence>
<feature type="transmembrane region" description="Helical" evidence="8">
    <location>
        <begin position="21"/>
        <end position="43"/>
    </location>
</feature>
<dbReference type="EMBL" id="SPQQ01000017">
    <property type="protein sequence ID" value="TGE35265.1"/>
    <property type="molecule type" value="Genomic_DNA"/>
</dbReference>
<comment type="subcellular location">
    <subcellularLocation>
        <location evidence="1">Cell membrane</location>
        <topology evidence="1">Multi-pass membrane protein</topology>
    </subcellularLocation>
</comment>
<keyword evidence="10" id="KW-1185">Reference proteome</keyword>
<feature type="transmembrane region" description="Helical" evidence="8">
    <location>
        <begin position="132"/>
        <end position="151"/>
    </location>
</feature>
<proteinExistence type="inferred from homology"/>
<dbReference type="Proteomes" id="UP000298460">
    <property type="component" value="Unassembled WGS sequence"/>
</dbReference>
<dbReference type="GO" id="GO:0033214">
    <property type="term" value="P:siderophore-iron import into cell"/>
    <property type="evidence" value="ECO:0007669"/>
    <property type="project" value="TreeGrafter"/>
</dbReference>
<dbReference type="PANTHER" id="PTHR30472">
    <property type="entry name" value="FERRIC ENTEROBACTIN TRANSPORT SYSTEM PERMEASE PROTEIN"/>
    <property type="match status" value="1"/>
</dbReference>
<feature type="transmembrane region" description="Helical" evidence="8">
    <location>
        <begin position="208"/>
        <end position="229"/>
    </location>
</feature>
<dbReference type="CDD" id="cd06550">
    <property type="entry name" value="TM_ABC_iron-siderophores_like"/>
    <property type="match status" value="1"/>
</dbReference>
<reference evidence="9 10" key="1">
    <citation type="submission" date="2019-03" db="EMBL/GenBank/DDBJ databases">
        <title>Draft Genome Sequence of Desulfosporosinus fructosivorans Strain 63.6F, Isolated from Marine Sediment in the Baltic Sea.</title>
        <authorList>
            <person name="Hausmann B."/>
            <person name="Vandieken V."/>
            <person name="Pjevac P."/>
            <person name="Schreck K."/>
            <person name="Herbold C.W."/>
            <person name="Loy A."/>
        </authorList>
    </citation>
    <scope>NUCLEOTIDE SEQUENCE [LARGE SCALE GENOMIC DNA]</scope>
    <source>
        <strain evidence="9 10">63.6F</strain>
    </source>
</reference>
<keyword evidence="5 8" id="KW-0812">Transmembrane</keyword>
<feature type="transmembrane region" description="Helical" evidence="8">
    <location>
        <begin position="318"/>
        <end position="339"/>
    </location>
</feature>
<keyword evidence="4" id="KW-1003">Cell membrane</keyword>
<dbReference type="FunFam" id="1.10.3470.10:FF:000001">
    <property type="entry name" value="Vitamin B12 ABC transporter permease BtuC"/>
    <property type="match status" value="1"/>
</dbReference>
<gene>
    <name evidence="9" type="ORF">E4K67_26435</name>
</gene>
<evidence type="ECO:0000256" key="6">
    <source>
        <dbReference type="ARBA" id="ARBA00022989"/>
    </source>
</evidence>
<dbReference type="AlphaFoldDB" id="A0A4Z0QYW3"/>
<feature type="transmembrane region" description="Helical" evidence="8">
    <location>
        <begin position="163"/>
        <end position="188"/>
    </location>
</feature>
<keyword evidence="7 8" id="KW-0472">Membrane</keyword>
<dbReference type="GO" id="GO:0022857">
    <property type="term" value="F:transmembrane transporter activity"/>
    <property type="evidence" value="ECO:0007669"/>
    <property type="project" value="InterPro"/>
</dbReference>
<evidence type="ECO:0000256" key="4">
    <source>
        <dbReference type="ARBA" id="ARBA00022475"/>
    </source>
</evidence>
<evidence type="ECO:0000256" key="5">
    <source>
        <dbReference type="ARBA" id="ARBA00022692"/>
    </source>
</evidence>
<dbReference type="Pfam" id="PF01032">
    <property type="entry name" value="FecCD"/>
    <property type="match status" value="1"/>
</dbReference>
<sequence length="344" mass="36250">MSMYLAFRGSKLPISVLLKKRSLWITLSLLAVTFAFFVLSIGAGELKIHPLDVLKTLVGLGSGQHELIILTFRLPRIVATLLIGASLAVSGAILQGIIRNPLASPDLLGVTGGASVAAVLFITLFQGISIQWMPVAAFIGAGVAMFIIYKLAWKQGVSPMRLVLIGVGISEVLSALTRMLIVMSPIHLTSKAMIWLTGTVYGTTWNNVLALLPWLLAILVALVYGRSVNIQQLGEDIATGAGSSTQRDRLILLLISTALAGSAVAIGGAVGFVGLLAPHIARKLVGSAFGEVLPVAALVGGLMVMIADLIGRTAFSPLDLPVGIFTAGIGAPYFIYLLYKNRNQ</sequence>
<evidence type="ECO:0000313" key="9">
    <source>
        <dbReference type="EMBL" id="TGE35265.1"/>
    </source>
</evidence>
<evidence type="ECO:0000256" key="1">
    <source>
        <dbReference type="ARBA" id="ARBA00004651"/>
    </source>
</evidence>
<evidence type="ECO:0000256" key="8">
    <source>
        <dbReference type="SAM" id="Phobius"/>
    </source>
</evidence>
<feature type="transmembrane region" description="Helical" evidence="8">
    <location>
        <begin position="77"/>
        <end position="98"/>
    </location>
</feature>
<dbReference type="Gene3D" id="1.10.3470.10">
    <property type="entry name" value="ABC transporter involved in vitamin B12 uptake, BtuC"/>
    <property type="match status" value="1"/>
</dbReference>
<dbReference type="OrthoDB" id="9792889at2"/>
<evidence type="ECO:0000256" key="2">
    <source>
        <dbReference type="ARBA" id="ARBA00007935"/>
    </source>
</evidence>
<evidence type="ECO:0000313" key="10">
    <source>
        <dbReference type="Proteomes" id="UP000298460"/>
    </source>
</evidence>
<dbReference type="InterPro" id="IPR000522">
    <property type="entry name" value="ABC_transptr_permease_BtuC"/>
</dbReference>
<organism evidence="9 10">
    <name type="scientific">Desulfosporosinus fructosivorans</name>
    <dbReference type="NCBI Taxonomy" id="2018669"/>
    <lineage>
        <taxon>Bacteria</taxon>
        <taxon>Bacillati</taxon>
        <taxon>Bacillota</taxon>
        <taxon>Clostridia</taxon>
        <taxon>Eubacteriales</taxon>
        <taxon>Desulfitobacteriaceae</taxon>
        <taxon>Desulfosporosinus</taxon>
    </lineage>
</organism>
<accession>A0A4Z0QYW3</accession>
<keyword evidence="3" id="KW-0813">Transport</keyword>
<comment type="caution">
    <text evidence="9">The sequence shown here is derived from an EMBL/GenBank/DDBJ whole genome shotgun (WGS) entry which is preliminary data.</text>
</comment>
<name>A0A4Z0QYW3_9FIRM</name>
<dbReference type="PANTHER" id="PTHR30472:SF24">
    <property type="entry name" value="FERRIC ENTEROBACTIN TRANSPORT SYSTEM PERMEASE PROTEIN FEPG"/>
    <property type="match status" value="1"/>
</dbReference>
<dbReference type="SUPFAM" id="SSF81345">
    <property type="entry name" value="ABC transporter involved in vitamin B12 uptake, BtuC"/>
    <property type="match status" value="1"/>
</dbReference>
<dbReference type="InterPro" id="IPR037294">
    <property type="entry name" value="ABC_BtuC-like"/>
</dbReference>
<protein>
    <submittedName>
        <fullName evidence="9">Iron ABC transporter permease</fullName>
    </submittedName>
</protein>
<keyword evidence="6 8" id="KW-1133">Transmembrane helix</keyword>
<feature type="transmembrane region" description="Helical" evidence="8">
    <location>
        <begin position="107"/>
        <end position="126"/>
    </location>
</feature>
<feature type="transmembrane region" description="Helical" evidence="8">
    <location>
        <begin position="292"/>
        <end position="311"/>
    </location>
</feature>